<evidence type="ECO:0000313" key="1">
    <source>
        <dbReference type="EMBL" id="MEQ2175582.1"/>
    </source>
</evidence>
<accession>A0ABV0NVY3</accession>
<keyword evidence="2" id="KW-1185">Reference proteome</keyword>
<comment type="caution">
    <text evidence="1">The sequence shown here is derived from an EMBL/GenBank/DDBJ whole genome shotgun (WGS) entry which is preliminary data.</text>
</comment>
<gene>
    <name evidence="1" type="ORF">GOODEAATRI_019330</name>
</gene>
<reference evidence="1 2" key="1">
    <citation type="submission" date="2021-06" db="EMBL/GenBank/DDBJ databases">
        <authorList>
            <person name="Palmer J.M."/>
        </authorList>
    </citation>
    <scope>NUCLEOTIDE SEQUENCE [LARGE SCALE GENOMIC DNA]</scope>
    <source>
        <strain evidence="1 2">GA_2019</strain>
        <tissue evidence="1">Muscle</tissue>
    </source>
</reference>
<sequence>MGELVPISNGLRARGRVHPGQVISPLQEQHRTHRTNNHANILLHSFYNLEGPINLTVMFLDCGRKKRENPRMHGESMQKDPRMEVEPRIFLLQGNSATNWTTTTKILYILYCHANY</sequence>
<dbReference type="Proteomes" id="UP001476798">
    <property type="component" value="Unassembled WGS sequence"/>
</dbReference>
<evidence type="ECO:0000313" key="2">
    <source>
        <dbReference type="Proteomes" id="UP001476798"/>
    </source>
</evidence>
<name>A0ABV0NVY3_9TELE</name>
<protein>
    <submittedName>
        <fullName evidence="1">Uncharacterized protein</fullName>
    </submittedName>
</protein>
<dbReference type="EMBL" id="JAHRIO010051681">
    <property type="protein sequence ID" value="MEQ2175582.1"/>
    <property type="molecule type" value="Genomic_DNA"/>
</dbReference>
<proteinExistence type="predicted"/>
<organism evidence="1 2">
    <name type="scientific">Goodea atripinnis</name>
    <dbReference type="NCBI Taxonomy" id="208336"/>
    <lineage>
        <taxon>Eukaryota</taxon>
        <taxon>Metazoa</taxon>
        <taxon>Chordata</taxon>
        <taxon>Craniata</taxon>
        <taxon>Vertebrata</taxon>
        <taxon>Euteleostomi</taxon>
        <taxon>Actinopterygii</taxon>
        <taxon>Neopterygii</taxon>
        <taxon>Teleostei</taxon>
        <taxon>Neoteleostei</taxon>
        <taxon>Acanthomorphata</taxon>
        <taxon>Ovalentaria</taxon>
        <taxon>Atherinomorphae</taxon>
        <taxon>Cyprinodontiformes</taxon>
        <taxon>Goodeidae</taxon>
        <taxon>Goodea</taxon>
    </lineage>
</organism>